<comment type="caution">
    <text evidence="1">The sequence shown here is derived from an EMBL/GenBank/DDBJ whole genome shotgun (WGS) entry which is preliminary data.</text>
</comment>
<dbReference type="AlphaFoldDB" id="A0A8X7TV71"/>
<evidence type="ECO:0000313" key="2">
    <source>
        <dbReference type="Proteomes" id="UP000886595"/>
    </source>
</evidence>
<proteinExistence type="predicted"/>
<name>A0A8X7TV71_BRACI</name>
<protein>
    <recommendedName>
        <fullName evidence="3">RNase H type-1 domain-containing protein</fullName>
    </recommendedName>
</protein>
<dbReference type="EMBL" id="JAAMPC010000016">
    <property type="protein sequence ID" value="KAG2253251.1"/>
    <property type="molecule type" value="Genomic_DNA"/>
</dbReference>
<evidence type="ECO:0008006" key="3">
    <source>
        <dbReference type="Google" id="ProtNLM"/>
    </source>
</evidence>
<dbReference type="Proteomes" id="UP000886595">
    <property type="component" value="Unassembled WGS sequence"/>
</dbReference>
<organism evidence="1 2">
    <name type="scientific">Brassica carinata</name>
    <name type="common">Ethiopian mustard</name>
    <name type="synonym">Abyssinian cabbage</name>
    <dbReference type="NCBI Taxonomy" id="52824"/>
    <lineage>
        <taxon>Eukaryota</taxon>
        <taxon>Viridiplantae</taxon>
        <taxon>Streptophyta</taxon>
        <taxon>Embryophyta</taxon>
        <taxon>Tracheophyta</taxon>
        <taxon>Spermatophyta</taxon>
        <taxon>Magnoliopsida</taxon>
        <taxon>eudicotyledons</taxon>
        <taxon>Gunneridae</taxon>
        <taxon>Pentapetalae</taxon>
        <taxon>rosids</taxon>
        <taxon>malvids</taxon>
        <taxon>Brassicales</taxon>
        <taxon>Brassicaceae</taxon>
        <taxon>Brassiceae</taxon>
        <taxon>Brassica</taxon>
    </lineage>
</organism>
<sequence>MNSHKAQKVCFELEDYELVGSVNKPKAWPAFRAYGEELRDVLNKVTDWKVSSVKRVANKDAFMIVRSVTKERRYQSYVAQDSPSWLRSLLGKEDTRSIRV</sequence>
<gene>
    <name evidence="1" type="ORF">Bca52824_083387</name>
</gene>
<reference evidence="1 2" key="1">
    <citation type="submission" date="2020-02" db="EMBL/GenBank/DDBJ databases">
        <authorList>
            <person name="Ma Q."/>
            <person name="Huang Y."/>
            <person name="Song X."/>
            <person name="Pei D."/>
        </authorList>
    </citation>
    <scope>NUCLEOTIDE SEQUENCE [LARGE SCALE GENOMIC DNA]</scope>
    <source>
        <strain evidence="1">Sxm20200214</strain>
        <tissue evidence="1">Leaf</tissue>
    </source>
</reference>
<dbReference type="OrthoDB" id="10398368at2759"/>
<accession>A0A8X7TV71</accession>
<evidence type="ECO:0000313" key="1">
    <source>
        <dbReference type="EMBL" id="KAG2253251.1"/>
    </source>
</evidence>
<keyword evidence="2" id="KW-1185">Reference proteome</keyword>